<evidence type="ECO:0000313" key="1">
    <source>
        <dbReference type="EMBL" id="KAG8539880.1"/>
    </source>
</evidence>
<dbReference type="EMBL" id="WNYA01012566">
    <property type="protein sequence ID" value="KAG8539880.1"/>
    <property type="molecule type" value="Genomic_DNA"/>
</dbReference>
<organism evidence="1 2">
    <name type="scientific">Engystomops pustulosus</name>
    <name type="common">Tungara frog</name>
    <name type="synonym">Physalaemus pustulosus</name>
    <dbReference type="NCBI Taxonomy" id="76066"/>
    <lineage>
        <taxon>Eukaryota</taxon>
        <taxon>Metazoa</taxon>
        <taxon>Chordata</taxon>
        <taxon>Craniata</taxon>
        <taxon>Vertebrata</taxon>
        <taxon>Euteleostomi</taxon>
        <taxon>Amphibia</taxon>
        <taxon>Batrachia</taxon>
        <taxon>Anura</taxon>
        <taxon>Neobatrachia</taxon>
        <taxon>Hyloidea</taxon>
        <taxon>Leptodactylidae</taxon>
        <taxon>Leiuperinae</taxon>
        <taxon>Engystomops</taxon>
    </lineage>
</organism>
<evidence type="ECO:0000313" key="2">
    <source>
        <dbReference type="Proteomes" id="UP000824782"/>
    </source>
</evidence>
<sequence length="111" mass="12506">MKDNVIRLSHIHGGPHKPPIQTRTIANWTLVTYKGVSPSFGMSILLKKISLLPVKVFFQSNLPLRCEQSLNERENSSGLYLHTDYLSFLMQHDINGTVCSPLSCFTKMEAS</sequence>
<protein>
    <submittedName>
        <fullName evidence="1">Uncharacterized protein</fullName>
    </submittedName>
</protein>
<name>A0AAV6YY52_ENGPU</name>
<reference evidence="1" key="1">
    <citation type="thesis" date="2020" institute="ProQuest LLC" country="789 East Eisenhower Parkway, Ann Arbor, MI, USA">
        <title>Comparative Genomics and Chromosome Evolution.</title>
        <authorList>
            <person name="Mudd A.B."/>
        </authorList>
    </citation>
    <scope>NUCLEOTIDE SEQUENCE</scope>
    <source>
        <strain evidence="1">237g6f4</strain>
        <tissue evidence="1">Blood</tissue>
    </source>
</reference>
<dbReference type="Proteomes" id="UP000824782">
    <property type="component" value="Unassembled WGS sequence"/>
</dbReference>
<gene>
    <name evidence="1" type="ORF">GDO81_020181</name>
</gene>
<keyword evidence="2" id="KW-1185">Reference proteome</keyword>
<proteinExistence type="predicted"/>
<accession>A0AAV6YY52</accession>
<comment type="caution">
    <text evidence="1">The sequence shown here is derived from an EMBL/GenBank/DDBJ whole genome shotgun (WGS) entry which is preliminary data.</text>
</comment>
<dbReference type="AlphaFoldDB" id="A0AAV6YY52"/>